<dbReference type="GO" id="GO:0050660">
    <property type="term" value="F:flavin adenine dinucleotide binding"/>
    <property type="evidence" value="ECO:0007669"/>
    <property type="project" value="InterPro"/>
</dbReference>
<dbReference type="eggNOG" id="COG2303">
    <property type="taxonomic scope" value="Bacteria"/>
</dbReference>
<dbReference type="Pfam" id="PF05199">
    <property type="entry name" value="GMC_oxred_C"/>
    <property type="match status" value="1"/>
</dbReference>
<dbReference type="STRING" id="641524.ADICYQ_5134"/>
<dbReference type="PANTHER" id="PTHR42784:SF1">
    <property type="entry name" value="PYRANOSE 2-OXIDASE"/>
    <property type="match status" value="1"/>
</dbReference>
<comment type="caution">
    <text evidence="8">The sequence shown here is derived from an EMBL/GenBank/DDBJ whole genome shotgun (WGS) entry which is preliminary data.</text>
</comment>
<organism evidence="8 9">
    <name type="scientific">Cyclobacterium qasimii M12-11B</name>
    <dbReference type="NCBI Taxonomy" id="641524"/>
    <lineage>
        <taxon>Bacteria</taxon>
        <taxon>Pseudomonadati</taxon>
        <taxon>Bacteroidota</taxon>
        <taxon>Cytophagia</taxon>
        <taxon>Cytophagales</taxon>
        <taxon>Cyclobacteriaceae</taxon>
        <taxon>Cyclobacterium</taxon>
    </lineage>
</organism>
<reference evidence="8 9" key="1">
    <citation type="journal article" date="2013" name="Genome Announc.">
        <title>Draft Genome Sequence of Cyclobacterium qasimii Strain M12-11BT, Isolated from Arctic Marine Sediment.</title>
        <authorList>
            <person name="Shivaji S."/>
            <person name="Ara S."/>
            <person name="Singh A."/>
            <person name="Kumar Pinnaka A."/>
        </authorList>
    </citation>
    <scope>NUCLEOTIDE SEQUENCE [LARGE SCALE GENOMIC DNA]</scope>
    <source>
        <strain evidence="8 9">M12-11B</strain>
    </source>
</reference>
<evidence type="ECO:0000259" key="6">
    <source>
        <dbReference type="Pfam" id="PF00732"/>
    </source>
</evidence>
<dbReference type="PATRIC" id="fig|641524.5.peg.5089"/>
<dbReference type="EMBL" id="ATNM01000173">
    <property type="protein sequence ID" value="EPR65874.1"/>
    <property type="molecule type" value="Genomic_DNA"/>
</dbReference>
<evidence type="ECO:0000256" key="2">
    <source>
        <dbReference type="ARBA" id="ARBA00010790"/>
    </source>
</evidence>
<comment type="similarity">
    <text evidence="2">Belongs to the GMC oxidoreductase family.</text>
</comment>
<comment type="cofactor">
    <cofactor evidence="1">
        <name>FAD</name>
        <dbReference type="ChEBI" id="CHEBI:57692"/>
    </cofactor>
</comment>
<dbReference type="PANTHER" id="PTHR42784">
    <property type="entry name" value="PYRANOSE 2-OXIDASE"/>
    <property type="match status" value="1"/>
</dbReference>
<name>S7WGH5_9BACT</name>
<keyword evidence="4" id="KW-0274">FAD</keyword>
<evidence type="ECO:0000256" key="5">
    <source>
        <dbReference type="ARBA" id="ARBA00023002"/>
    </source>
</evidence>
<protein>
    <submittedName>
        <fullName evidence="8">Glucose-methanol-choline (GMC) oxidoreductase:NAD binding site</fullName>
    </submittedName>
</protein>
<dbReference type="InterPro" id="IPR036188">
    <property type="entry name" value="FAD/NAD-bd_sf"/>
</dbReference>
<evidence type="ECO:0000259" key="7">
    <source>
        <dbReference type="Pfam" id="PF05199"/>
    </source>
</evidence>
<dbReference type="Proteomes" id="UP000014974">
    <property type="component" value="Unassembled WGS sequence"/>
</dbReference>
<evidence type="ECO:0000313" key="8">
    <source>
        <dbReference type="EMBL" id="EPR65874.1"/>
    </source>
</evidence>
<evidence type="ECO:0000256" key="4">
    <source>
        <dbReference type="ARBA" id="ARBA00022827"/>
    </source>
</evidence>
<keyword evidence="5" id="KW-0560">Oxidoreductase</keyword>
<sequence length="593" mass="65761">MGGELKINSKNISMSFEIKSSMDTYDVIIVGSGAGGGMASKILSEAGLSVAVVEAGSDFDPAKEEYRTQLRFPWESPRRGANTVRAFGDFDAAYGGWEIDGEPYTRKDGTEFDWFRSRMVGGRTNHWGRISLRFGPDDFKRRSIDGLGDDWPIGYDDVKPFYDRVDKMIGVFGSKEGIRNEPDGNFLPPPKPRLHEAAFTKAGKKINLPVLPSRVSVLTRPVNNERGACFFCAQCNRGCQVYGDFSAGTVLVKPAIKKGNVDLYTYAMVRKVTTNEKGEATGVSYVSKVDMQEYKLNARVVVLGASAGETARIMMNSASTKHPNGLSNSSGTLGRYLHDSTGASRSALMTDFIARDKYNEDGVGSLHVYTPWWLDNKKLDFPRGYHLEFGGGMRQPNYGFGFGMESMRKYMQDEFGKPRPNGGYGEGLKRDIRNIYGATVGIAGRGESVPQYDNYCEIDPTVVDKFGIPVLRFNYNWTEHEVKQAKHMQETFEEMFDSMGAKVMGNKPGADTKYGLEAPGRIIHEVGTTRMGNDPKTSVLNKYSQAHECDNLFVVDAGPFVSQADKNPTWTILALSIRTSEYIVDQLKKKNIG</sequence>
<evidence type="ECO:0000256" key="3">
    <source>
        <dbReference type="ARBA" id="ARBA00022630"/>
    </source>
</evidence>
<dbReference type="SUPFAM" id="SSF51905">
    <property type="entry name" value="FAD/NAD(P)-binding domain"/>
    <property type="match status" value="1"/>
</dbReference>
<evidence type="ECO:0000256" key="1">
    <source>
        <dbReference type="ARBA" id="ARBA00001974"/>
    </source>
</evidence>
<dbReference type="Gene3D" id="3.50.50.60">
    <property type="entry name" value="FAD/NAD(P)-binding domain"/>
    <property type="match status" value="2"/>
</dbReference>
<dbReference type="SUPFAM" id="SSF54373">
    <property type="entry name" value="FAD-linked reductases, C-terminal domain"/>
    <property type="match status" value="1"/>
</dbReference>
<dbReference type="InterPro" id="IPR007867">
    <property type="entry name" value="GMC_OxRtase_C"/>
</dbReference>
<dbReference type="Pfam" id="PF00732">
    <property type="entry name" value="GMC_oxred_N"/>
    <property type="match status" value="1"/>
</dbReference>
<dbReference type="GO" id="GO:0016614">
    <property type="term" value="F:oxidoreductase activity, acting on CH-OH group of donors"/>
    <property type="evidence" value="ECO:0007669"/>
    <property type="project" value="InterPro"/>
</dbReference>
<feature type="domain" description="Glucose-methanol-choline oxidoreductase C-terminal" evidence="7">
    <location>
        <begin position="454"/>
        <end position="575"/>
    </location>
</feature>
<feature type="domain" description="Glucose-methanol-choline oxidoreductase N-terminal" evidence="6">
    <location>
        <begin position="108"/>
        <end position="339"/>
    </location>
</feature>
<gene>
    <name evidence="8" type="ORF">ADICYQ_5134</name>
</gene>
<keyword evidence="3" id="KW-0285">Flavoprotein</keyword>
<dbReference type="InterPro" id="IPR051473">
    <property type="entry name" value="P2Ox-like"/>
</dbReference>
<dbReference type="InterPro" id="IPR000172">
    <property type="entry name" value="GMC_OxRdtase_N"/>
</dbReference>
<accession>S7WGH5</accession>
<proteinExistence type="inferred from homology"/>
<evidence type="ECO:0000313" key="9">
    <source>
        <dbReference type="Proteomes" id="UP000014974"/>
    </source>
</evidence>
<dbReference type="AlphaFoldDB" id="S7WGH5"/>